<dbReference type="PROSITE" id="PS51257">
    <property type="entry name" value="PROKAR_LIPOPROTEIN"/>
    <property type="match status" value="1"/>
</dbReference>
<sequence>MTDCRWSSSSPNWGTYGISACITGWVGRPSKACVTCARHQASLVRAMAGSLTSSTTSSTSRQKA</sequence>
<evidence type="ECO:0000313" key="1">
    <source>
        <dbReference type="EMBL" id="QJW83187.1"/>
    </source>
</evidence>
<evidence type="ECO:0000313" key="2">
    <source>
        <dbReference type="Proteomes" id="UP000500826"/>
    </source>
</evidence>
<proteinExistence type="predicted"/>
<gene>
    <name evidence="1" type="ORF">HK414_11115</name>
</gene>
<protein>
    <submittedName>
        <fullName evidence="1">Uncharacterized protein</fullName>
    </submittedName>
</protein>
<dbReference type="Proteomes" id="UP000500826">
    <property type="component" value="Chromosome"/>
</dbReference>
<name>A0ABX6NZE7_9BURK</name>
<reference evidence="1 2" key="1">
    <citation type="submission" date="2020-05" db="EMBL/GenBank/DDBJ databases">
        <title>Ramlibacter rhizophilus sp. nov., isolated from rhizosphere soil of national flower Mugunghwa from South Korea.</title>
        <authorList>
            <person name="Zheng-Fei Y."/>
            <person name="Huan T."/>
        </authorList>
    </citation>
    <scope>NUCLEOTIDE SEQUENCE [LARGE SCALE GENOMIC DNA]</scope>
    <source>
        <strain evidence="1 2">H242</strain>
    </source>
</reference>
<reference evidence="1 2" key="2">
    <citation type="submission" date="2020-05" db="EMBL/GenBank/DDBJ databases">
        <authorList>
            <person name="Khan S.A."/>
            <person name="Jeon C.O."/>
            <person name="Chun B.H."/>
        </authorList>
    </citation>
    <scope>NUCLEOTIDE SEQUENCE [LARGE SCALE GENOMIC DNA]</scope>
    <source>
        <strain evidence="1 2">H242</strain>
    </source>
</reference>
<dbReference type="EMBL" id="CP053418">
    <property type="protein sequence ID" value="QJW83187.1"/>
    <property type="molecule type" value="Genomic_DNA"/>
</dbReference>
<keyword evidence="2" id="KW-1185">Reference proteome</keyword>
<organism evidence="1 2">
    <name type="scientific">Ramlibacter terrae</name>
    <dbReference type="NCBI Taxonomy" id="2732511"/>
    <lineage>
        <taxon>Bacteria</taxon>
        <taxon>Pseudomonadati</taxon>
        <taxon>Pseudomonadota</taxon>
        <taxon>Betaproteobacteria</taxon>
        <taxon>Burkholderiales</taxon>
        <taxon>Comamonadaceae</taxon>
        <taxon>Ramlibacter</taxon>
    </lineage>
</organism>
<accession>A0ABX6NZE7</accession>